<accession>A0A5M9MFC9</accession>
<dbReference type="Gene3D" id="3.40.50.720">
    <property type="entry name" value="NAD(P)-binding Rossmann-like Domain"/>
    <property type="match status" value="1"/>
</dbReference>
<reference evidence="4 5" key="1">
    <citation type="submission" date="2019-08" db="EMBL/GenBank/DDBJ databases">
        <title>The genome sequence of a newly discovered highly antifungal drug resistant Aspergillus species, Aspergillus tanneri NIH 1004.</title>
        <authorList>
            <person name="Mounaud S."/>
            <person name="Singh I."/>
            <person name="Joardar V."/>
            <person name="Pakala S."/>
            <person name="Pakala S."/>
            <person name="Venepally P."/>
            <person name="Chung J.K."/>
            <person name="Losada L."/>
            <person name="Nierman W.C."/>
        </authorList>
    </citation>
    <scope>NUCLEOTIDE SEQUENCE [LARGE SCALE GENOMIC DNA]</scope>
    <source>
        <strain evidence="4 5">NIH1004</strain>
    </source>
</reference>
<sequence length="334" mass="36451">MSRYAAAHIEPQGAGDPRPTALQIVHDEKMKNNLVRKVAIVTGTSSGIGIEIVRALAATGVTLYLTARDPDKAKAALGDSFNPKQMELIKMDQTSLESVRNAANTILSKTTSVNILINNAGIMALPDLQFTTDGYEVQFATNHLSHFLLFQLLCPALLSASTPDFHSRVVMVSASGHRIHGINSSDNYHFQKGGYDPWNAYAQSKTANIYMANEIERRYGSQGLHATSSHPGLVATPIGKYLPTQHVEAMMQNKALLKILKSPEQGAATIIWAAIGREWEGIGGKYLADCAEAERGPDDGQRVSPTYVSHTYSPDDEARIWKDSLDMVSLRTDE</sequence>
<comment type="caution">
    <text evidence="4">The sequence shown here is derived from an EMBL/GenBank/DDBJ whole genome shotgun (WGS) entry which is preliminary data.</text>
</comment>
<dbReference type="VEuPathDB" id="FungiDB:EYZ11_010865"/>
<protein>
    <recommendedName>
        <fullName evidence="6">WW domain-containing oxidoreductase</fullName>
    </recommendedName>
</protein>
<dbReference type="Pfam" id="PF00106">
    <property type="entry name" value="adh_short"/>
    <property type="match status" value="1"/>
</dbReference>
<dbReference type="RefSeq" id="XP_033423365.1">
    <property type="nucleotide sequence ID" value="XM_033572813.1"/>
</dbReference>
<comment type="similarity">
    <text evidence="1">Belongs to the short-chain dehydrogenases/reductases (SDR) family.</text>
</comment>
<evidence type="ECO:0000313" key="4">
    <source>
        <dbReference type="EMBL" id="KAA8644004.1"/>
    </source>
</evidence>
<name>A0A5M9MFC9_9EURO</name>
<keyword evidence="2" id="KW-0521">NADP</keyword>
<evidence type="ECO:0008006" key="6">
    <source>
        <dbReference type="Google" id="ProtNLM"/>
    </source>
</evidence>
<evidence type="ECO:0000256" key="2">
    <source>
        <dbReference type="ARBA" id="ARBA00022857"/>
    </source>
</evidence>
<dbReference type="PANTHER" id="PTHR24320:SF272">
    <property type="entry name" value="NAD(P)-BINDING ROSSMANN-FOLD SUPERFAMILY PROTEIN"/>
    <property type="match status" value="1"/>
</dbReference>
<dbReference type="InterPro" id="IPR002347">
    <property type="entry name" value="SDR_fam"/>
</dbReference>
<evidence type="ECO:0000313" key="5">
    <source>
        <dbReference type="Proteomes" id="UP000324241"/>
    </source>
</evidence>
<proteinExistence type="inferred from homology"/>
<dbReference type="PANTHER" id="PTHR24320">
    <property type="entry name" value="RETINOL DEHYDROGENASE"/>
    <property type="match status" value="1"/>
</dbReference>
<dbReference type="InterPro" id="IPR036291">
    <property type="entry name" value="NAD(P)-bd_dom_sf"/>
</dbReference>
<keyword evidence="3" id="KW-0560">Oxidoreductase</keyword>
<organism evidence="4 5">
    <name type="scientific">Aspergillus tanneri</name>
    <dbReference type="NCBI Taxonomy" id="1220188"/>
    <lineage>
        <taxon>Eukaryota</taxon>
        <taxon>Fungi</taxon>
        <taxon>Dikarya</taxon>
        <taxon>Ascomycota</taxon>
        <taxon>Pezizomycotina</taxon>
        <taxon>Eurotiomycetes</taxon>
        <taxon>Eurotiomycetidae</taxon>
        <taxon>Eurotiales</taxon>
        <taxon>Aspergillaceae</taxon>
        <taxon>Aspergillus</taxon>
        <taxon>Aspergillus subgen. Circumdati</taxon>
    </lineage>
</organism>
<dbReference type="SUPFAM" id="SSF51735">
    <property type="entry name" value="NAD(P)-binding Rossmann-fold domains"/>
    <property type="match status" value="1"/>
</dbReference>
<gene>
    <name evidence="4" type="ORF">ATNIH1004_008200</name>
</gene>
<dbReference type="EMBL" id="QUQM01000006">
    <property type="protein sequence ID" value="KAA8644004.1"/>
    <property type="molecule type" value="Genomic_DNA"/>
</dbReference>
<dbReference type="OrthoDB" id="191139at2759"/>
<dbReference type="GeneID" id="54330902"/>
<dbReference type="Proteomes" id="UP000324241">
    <property type="component" value="Unassembled WGS sequence"/>
</dbReference>
<evidence type="ECO:0000256" key="1">
    <source>
        <dbReference type="ARBA" id="ARBA00006484"/>
    </source>
</evidence>
<dbReference type="PRINTS" id="PR00081">
    <property type="entry name" value="GDHRDH"/>
</dbReference>
<dbReference type="GO" id="GO:0016491">
    <property type="term" value="F:oxidoreductase activity"/>
    <property type="evidence" value="ECO:0007669"/>
    <property type="project" value="UniProtKB-KW"/>
</dbReference>
<evidence type="ECO:0000256" key="3">
    <source>
        <dbReference type="ARBA" id="ARBA00023002"/>
    </source>
</evidence>
<dbReference type="AlphaFoldDB" id="A0A5M9MFC9"/>